<evidence type="ECO:0000256" key="1">
    <source>
        <dbReference type="ARBA" id="ARBA00001946"/>
    </source>
</evidence>
<keyword evidence="11" id="KW-1208">Phospholipid metabolism</keyword>
<keyword evidence="14" id="KW-1185">Reference proteome</keyword>
<dbReference type="Pfam" id="PF00781">
    <property type="entry name" value="DAGK_cat"/>
    <property type="match status" value="1"/>
</dbReference>
<dbReference type="GO" id="GO:0005524">
    <property type="term" value="F:ATP binding"/>
    <property type="evidence" value="ECO:0007669"/>
    <property type="project" value="UniProtKB-KW"/>
</dbReference>
<dbReference type="OrthoDB" id="9786026at2"/>
<keyword evidence="6 13" id="KW-0418">Kinase</keyword>
<dbReference type="InterPro" id="IPR016064">
    <property type="entry name" value="NAD/diacylglycerol_kinase_sf"/>
</dbReference>
<evidence type="ECO:0000259" key="12">
    <source>
        <dbReference type="PROSITE" id="PS50146"/>
    </source>
</evidence>
<dbReference type="RefSeq" id="WP_106928739.1">
    <property type="nucleotide sequence ID" value="NZ_PYFT01000001.1"/>
</dbReference>
<protein>
    <submittedName>
        <fullName evidence="13">Diacylglycerol kinase</fullName>
    </submittedName>
</protein>
<dbReference type="InterPro" id="IPR045540">
    <property type="entry name" value="YegS/DAGK_C"/>
</dbReference>
<dbReference type="GO" id="GO:0005886">
    <property type="term" value="C:plasma membrane"/>
    <property type="evidence" value="ECO:0007669"/>
    <property type="project" value="TreeGrafter"/>
</dbReference>
<dbReference type="GO" id="GO:0016301">
    <property type="term" value="F:kinase activity"/>
    <property type="evidence" value="ECO:0007669"/>
    <property type="project" value="UniProtKB-KW"/>
</dbReference>
<dbReference type="Gene3D" id="2.60.200.40">
    <property type="match status" value="1"/>
</dbReference>
<dbReference type="InterPro" id="IPR050187">
    <property type="entry name" value="Lipid_Phosphate_FormReg"/>
</dbReference>
<evidence type="ECO:0000313" key="13">
    <source>
        <dbReference type="EMBL" id="PSR53777.1"/>
    </source>
</evidence>
<keyword evidence="8" id="KW-0460">Magnesium</keyword>
<keyword evidence="9" id="KW-0443">Lipid metabolism</keyword>
<evidence type="ECO:0000256" key="11">
    <source>
        <dbReference type="ARBA" id="ARBA00023264"/>
    </source>
</evidence>
<dbReference type="GO" id="GO:0046872">
    <property type="term" value="F:metal ion binding"/>
    <property type="evidence" value="ECO:0007669"/>
    <property type="project" value="UniProtKB-KW"/>
</dbReference>
<keyword evidence="4" id="KW-0479">Metal-binding</keyword>
<dbReference type="EMBL" id="PYFT01000001">
    <property type="protein sequence ID" value="PSR53777.1"/>
    <property type="molecule type" value="Genomic_DNA"/>
</dbReference>
<dbReference type="PANTHER" id="PTHR12358">
    <property type="entry name" value="SPHINGOSINE KINASE"/>
    <property type="match status" value="1"/>
</dbReference>
<evidence type="ECO:0000256" key="7">
    <source>
        <dbReference type="ARBA" id="ARBA00022840"/>
    </source>
</evidence>
<dbReference type="NCBIfam" id="TIGR00147">
    <property type="entry name" value="YegS/Rv2252/BmrU family lipid kinase"/>
    <property type="match status" value="1"/>
</dbReference>
<evidence type="ECO:0000256" key="3">
    <source>
        <dbReference type="ARBA" id="ARBA00022679"/>
    </source>
</evidence>
<evidence type="ECO:0000256" key="4">
    <source>
        <dbReference type="ARBA" id="ARBA00022723"/>
    </source>
</evidence>
<evidence type="ECO:0000256" key="9">
    <source>
        <dbReference type="ARBA" id="ARBA00023098"/>
    </source>
</evidence>
<dbReference type="InterPro" id="IPR001206">
    <property type="entry name" value="Diacylglycerol_kinase_cat_dom"/>
</dbReference>
<dbReference type="SUPFAM" id="SSF111331">
    <property type="entry name" value="NAD kinase/diacylglycerol kinase-like"/>
    <property type="match status" value="1"/>
</dbReference>
<dbReference type="InterPro" id="IPR017438">
    <property type="entry name" value="ATP-NAD_kinase_N"/>
</dbReference>
<dbReference type="Pfam" id="PF19279">
    <property type="entry name" value="YegS_C"/>
    <property type="match status" value="1"/>
</dbReference>
<evidence type="ECO:0000256" key="10">
    <source>
        <dbReference type="ARBA" id="ARBA00023209"/>
    </source>
</evidence>
<keyword evidence="10" id="KW-0594">Phospholipid biosynthesis</keyword>
<dbReference type="InterPro" id="IPR005218">
    <property type="entry name" value="Diacylglycerol/lipid_kinase"/>
</dbReference>
<feature type="domain" description="DAGKc" evidence="12">
    <location>
        <begin position="2"/>
        <end position="132"/>
    </location>
</feature>
<dbReference type="PANTHER" id="PTHR12358:SF106">
    <property type="entry name" value="LIPID KINASE YEGS"/>
    <property type="match status" value="1"/>
</dbReference>
<organism evidence="13 14">
    <name type="scientific">Adhaeribacter arboris</name>
    <dbReference type="NCBI Taxonomy" id="2072846"/>
    <lineage>
        <taxon>Bacteria</taxon>
        <taxon>Pseudomonadati</taxon>
        <taxon>Bacteroidota</taxon>
        <taxon>Cytophagia</taxon>
        <taxon>Cytophagales</taxon>
        <taxon>Hymenobacteraceae</taxon>
        <taxon>Adhaeribacter</taxon>
    </lineage>
</organism>
<evidence type="ECO:0000256" key="2">
    <source>
        <dbReference type="ARBA" id="ARBA00022516"/>
    </source>
</evidence>
<dbReference type="PROSITE" id="PS50146">
    <property type="entry name" value="DAGK"/>
    <property type="match status" value="1"/>
</dbReference>
<gene>
    <name evidence="13" type="ORF">AHMF7605_09710</name>
</gene>
<proteinExistence type="predicted"/>
<dbReference type="GO" id="GO:0008654">
    <property type="term" value="P:phospholipid biosynthetic process"/>
    <property type="evidence" value="ECO:0007669"/>
    <property type="project" value="UniProtKB-KW"/>
</dbReference>
<comment type="caution">
    <text evidence="13">The sequence shown here is derived from an EMBL/GenBank/DDBJ whole genome shotgun (WGS) entry which is preliminary data.</text>
</comment>
<reference evidence="13 14" key="1">
    <citation type="submission" date="2018-03" db="EMBL/GenBank/DDBJ databases">
        <title>Adhaeribacter sp. HMF7605 Genome sequencing and assembly.</title>
        <authorList>
            <person name="Kang H."/>
            <person name="Kang J."/>
            <person name="Cha I."/>
            <person name="Kim H."/>
            <person name="Joh K."/>
        </authorList>
    </citation>
    <scope>NUCLEOTIDE SEQUENCE [LARGE SCALE GENOMIC DNA]</scope>
    <source>
        <strain evidence="13 14">HMF7605</strain>
    </source>
</reference>
<evidence type="ECO:0000256" key="8">
    <source>
        <dbReference type="ARBA" id="ARBA00022842"/>
    </source>
</evidence>
<dbReference type="SMART" id="SM00046">
    <property type="entry name" value="DAGKc"/>
    <property type="match status" value="1"/>
</dbReference>
<keyword evidence="2" id="KW-0444">Lipid biosynthesis</keyword>
<dbReference type="Gene3D" id="3.40.50.10330">
    <property type="entry name" value="Probable inorganic polyphosphate/atp-NAD kinase, domain 1"/>
    <property type="match status" value="1"/>
</dbReference>
<evidence type="ECO:0000256" key="5">
    <source>
        <dbReference type="ARBA" id="ARBA00022741"/>
    </source>
</evidence>
<keyword evidence="3" id="KW-0808">Transferase</keyword>
<accession>A0A2T2YE39</accession>
<evidence type="ECO:0000256" key="6">
    <source>
        <dbReference type="ARBA" id="ARBA00022777"/>
    </source>
</evidence>
<name>A0A2T2YE39_9BACT</name>
<evidence type="ECO:0000313" key="14">
    <source>
        <dbReference type="Proteomes" id="UP000240357"/>
    </source>
</evidence>
<dbReference type="AlphaFoldDB" id="A0A2T2YE39"/>
<dbReference type="Proteomes" id="UP000240357">
    <property type="component" value="Unassembled WGS sequence"/>
</dbReference>
<sequence length="296" mass="32126">MAAKTNILFILNPKSGRASQVNVPDLLSRYLDASQFTPKLVFTEYAGHATELARQAAREGFKIVGAIGGDGTVNEVASGLLDSGAILAILPKGSGNGLARHLGIPLNLRHAIRIINEYHYSAIDTGTINDHPFFCTAGIGFDAYISSVFATSRKRGLQTYIRLVLQEFIQFKPQEAVLHLNGQPLTTQVFVVAFANATQYGNNAHIAPKADIRDGLLDVCLIRELDFRKAIHLSLGMLTKRIAAGSSAEYFTTTAVDVTSEQPFKFHADGEYVGEATEFKVSINPLSLKVIHPKGK</sequence>
<keyword evidence="7" id="KW-0067">ATP-binding</keyword>
<keyword evidence="5" id="KW-0547">Nucleotide-binding</keyword>
<comment type="cofactor">
    <cofactor evidence="1">
        <name>Mg(2+)</name>
        <dbReference type="ChEBI" id="CHEBI:18420"/>
    </cofactor>
</comment>